<dbReference type="OrthoDB" id="6618316at2759"/>
<accession>A0A815NGR3</accession>
<evidence type="ECO:0000259" key="2">
    <source>
        <dbReference type="Pfam" id="PF05699"/>
    </source>
</evidence>
<dbReference type="InterPro" id="IPR008906">
    <property type="entry name" value="HATC_C_dom"/>
</dbReference>
<proteinExistence type="predicted"/>
<feature type="region of interest" description="Disordered" evidence="1">
    <location>
        <begin position="55"/>
        <end position="75"/>
    </location>
</feature>
<dbReference type="SUPFAM" id="SSF53098">
    <property type="entry name" value="Ribonuclease H-like"/>
    <property type="match status" value="1"/>
</dbReference>
<dbReference type="EMBL" id="CAJNOJ010000413">
    <property type="protein sequence ID" value="CAF1439382.1"/>
    <property type="molecule type" value="Genomic_DNA"/>
</dbReference>
<evidence type="ECO:0000313" key="3">
    <source>
        <dbReference type="EMBL" id="CAF1439382.1"/>
    </source>
</evidence>
<gene>
    <name evidence="3" type="ORF">EDS130_LOCUS38760</name>
</gene>
<organism evidence="3 4">
    <name type="scientific">Adineta ricciae</name>
    <name type="common">Rotifer</name>
    <dbReference type="NCBI Taxonomy" id="249248"/>
    <lineage>
        <taxon>Eukaryota</taxon>
        <taxon>Metazoa</taxon>
        <taxon>Spiralia</taxon>
        <taxon>Gnathifera</taxon>
        <taxon>Rotifera</taxon>
        <taxon>Eurotatoria</taxon>
        <taxon>Bdelloidea</taxon>
        <taxon>Adinetida</taxon>
        <taxon>Adinetidae</taxon>
        <taxon>Adineta</taxon>
    </lineage>
</organism>
<feature type="domain" description="HAT C-terminal dimerisation" evidence="2">
    <location>
        <begin position="119"/>
        <end position="180"/>
    </location>
</feature>
<sequence>MPCSHSIGLLRLFFLIQLKNEYVKKIKKLIFDHSVTNEHANENSAPPNIELVQEEQIQSTQISTPSTQSSNSNTSKRKCLFSNIQNDQKYSKKTKTIDSYNYIKEEISRYLNDTNNDNMLLLKSTSSKSYNALTKLATKYLCIPATTALVERVFSQSGFLCRPHRARMTRTTLQQLTLLKCNCEIRLD</sequence>
<dbReference type="GO" id="GO:0046983">
    <property type="term" value="F:protein dimerization activity"/>
    <property type="evidence" value="ECO:0007669"/>
    <property type="project" value="InterPro"/>
</dbReference>
<protein>
    <recommendedName>
        <fullName evidence="2">HAT C-terminal dimerisation domain-containing protein</fullName>
    </recommendedName>
</protein>
<dbReference type="InterPro" id="IPR012337">
    <property type="entry name" value="RNaseH-like_sf"/>
</dbReference>
<evidence type="ECO:0000313" key="4">
    <source>
        <dbReference type="Proteomes" id="UP000663852"/>
    </source>
</evidence>
<dbReference type="Proteomes" id="UP000663852">
    <property type="component" value="Unassembled WGS sequence"/>
</dbReference>
<dbReference type="AlphaFoldDB" id="A0A815NGR3"/>
<reference evidence="3" key="1">
    <citation type="submission" date="2021-02" db="EMBL/GenBank/DDBJ databases">
        <authorList>
            <person name="Nowell W R."/>
        </authorList>
    </citation>
    <scope>NUCLEOTIDE SEQUENCE</scope>
</reference>
<evidence type="ECO:0000256" key="1">
    <source>
        <dbReference type="SAM" id="MobiDB-lite"/>
    </source>
</evidence>
<feature type="compositionally biased region" description="Low complexity" evidence="1">
    <location>
        <begin position="56"/>
        <end position="74"/>
    </location>
</feature>
<name>A0A815NGR3_ADIRI</name>
<comment type="caution">
    <text evidence="3">The sequence shown here is derived from an EMBL/GenBank/DDBJ whole genome shotgun (WGS) entry which is preliminary data.</text>
</comment>
<dbReference type="Pfam" id="PF05699">
    <property type="entry name" value="Dimer_Tnp_hAT"/>
    <property type="match status" value="1"/>
</dbReference>